<dbReference type="PANTHER" id="PTHR31560">
    <property type="entry name" value="UPF0652 PROTEIN C16A11.03C-RELATED"/>
    <property type="match status" value="1"/>
</dbReference>
<feature type="region of interest" description="Disordered" evidence="2">
    <location>
        <begin position="117"/>
        <end position="151"/>
    </location>
</feature>
<evidence type="ECO:0000313" key="4">
    <source>
        <dbReference type="EMBL" id="KAJ4458462.1"/>
    </source>
</evidence>
<proteinExistence type="predicted"/>
<name>A0ABQ8UL75_9EUKA</name>
<dbReference type="EMBL" id="JAPMOS010000029">
    <property type="protein sequence ID" value="KAJ4458462.1"/>
    <property type="molecule type" value="Genomic_DNA"/>
</dbReference>
<organism evidence="4 5">
    <name type="scientific">Paratrimastix pyriformis</name>
    <dbReference type="NCBI Taxonomy" id="342808"/>
    <lineage>
        <taxon>Eukaryota</taxon>
        <taxon>Metamonada</taxon>
        <taxon>Preaxostyla</taxon>
        <taxon>Paratrimastigidae</taxon>
        <taxon>Paratrimastix</taxon>
    </lineage>
</organism>
<keyword evidence="1" id="KW-0479">Metal-binding</keyword>
<keyword evidence="5" id="KW-1185">Reference proteome</keyword>
<evidence type="ECO:0000259" key="3">
    <source>
        <dbReference type="PROSITE" id="PS50119"/>
    </source>
</evidence>
<gene>
    <name evidence="4" type="ORF">PAPYR_5856</name>
</gene>
<evidence type="ECO:0000256" key="1">
    <source>
        <dbReference type="PROSITE-ProRule" id="PRU00024"/>
    </source>
</evidence>
<dbReference type="InterPro" id="IPR057668">
    <property type="entry name" value="E2_Ub-conjug_enz_C"/>
</dbReference>
<dbReference type="Pfam" id="PF22586">
    <property type="entry name" value="ANCHR-like_BBOX"/>
    <property type="match status" value="1"/>
</dbReference>
<dbReference type="SUPFAM" id="SSF57845">
    <property type="entry name" value="B-box zinc-binding domain"/>
    <property type="match status" value="1"/>
</dbReference>
<feature type="domain" description="B box-type" evidence="3">
    <location>
        <begin position="62"/>
        <end position="108"/>
    </location>
</feature>
<keyword evidence="1" id="KW-0862">Zinc</keyword>
<dbReference type="SMART" id="SM00336">
    <property type="entry name" value="BBOX"/>
    <property type="match status" value="1"/>
</dbReference>
<dbReference type="InterPro" id="IPR018553">
    <property type="entry name" value="E2_Ub-conjug_enz"/>
</dbReference>
<sequence length="618" mass="69788">MEREEDLGTTPVSPAVGTSPEAGAAAQKPTLDQVLDDAEAASHKLMPFCHEQRDDELGAEPAKPGMCIECGDMQAEVFCEQCGDDFCRLCWTSTHRKGTRAQHKTRLLAGVVAHTPATATPARPAAEAEPEVADDGSLISPPPMVRSPAAMAPEGSNFVERAKWIPIRLSLQERKELRLVEAALNVSEYTDKIDVLSYHNPAKRMVVQLREVCAVLSGLVVASDYAAGQKLLKDRNFHEFDFFFKHMFELGRRHKIMNPEKMRATYGKLIYLLQDSQIPEVEEMLQFSMVKPIVTVYALFEHYGLGSLLVDPVLPLATMEIMEQGKSRYQVQRDIKQKEAAIEALARKYGTDKFPPDSVRTCLYSIGDNNAFLRGACDPCEKMLGYLRRYFSPDREEPGFSLSISFGQEGARLTHDHSRQYHYVEQSMYLWREVTHDMFRLWCLAETDLLDSRNPYRLRDTGQGLNRMQGAPRTEQAMHQILHRAMTELGSWVGSSVVHMGDTNVPNALMFIDKYTQVPRILNPVVHCLECLDKLAESPAMRRYIESAFVSVDHLRKMILQDFFRHGFDGSGADNFFSAGSCIDGRLTSAWEWCNSLEKKPYFPVFLLTGFIGFDGQF</sequence>
<dbReference type="PROSITE" id="PS50119">
    <property type="entry name" value="ZF_BBOX"/>
    <property type="match status" value="1"/>
</dbReference>
<dbReference type="Proteomes" id="UP001141327">
    <property type="component" value="Unassembled WGS sequence"/>
</dbReference>
<dbReference type="InterPro" id="IPR038446">
    <property type="entry name" value="CEBP_ZZ_sf"/>
</dbReference>
<dbReference type="Pfam" id="PF09418">
    <property type="entry name" value="DUF2009"/>
    <property type="match status" value="1"/>
</dbReference>
<dbReference type="Gene3D" id="4.10.640.40">
    <property type="entry name" value="Cytoplasmic polyadenylation element-binding protein, ZZ domain"/>
    <property type="match status" value="1"/>
</dbReference>
<reference evidence="4" key="1">
    <citation type="journal article" date="2022" name="bioRxiv">
        <title>Genomics of Preaxostyla Flagellates Illuminates Evolutionary Transitions and the Path Towards Mitochondrial Loss.</title>
        <authorList>
            <person name="Novak L.V.F."/>
            <person name="Treitli S.C."/>
            <person name="Pyrih J."/>
            <person name="Halakuc P."/>
            <person name="Pipaliya S.V."/>
            <person name="Vacek V."/>
            <person name="Brzon O."/>
            <person name="Soukal P."/>
            <person name="Eme L."/>
            <person name="Dacks J.B."/>
            <person name="Karnkowska A."/>
            <person name="Elias M."/>
            <person name="Hampl V."/>
        </authorList>
    </citation>
    <scope>NUCLEOTIDE SEQUENCE</scope>
    <source>
        <strain evidence="4">RCP-MX</strain>
    </source>
</reference>
<evidence type="ECO:0000256" key="2">
    <source>
        <dbReference type="SAM" id="MobiDB-lite"/>
    </source>
</evidence>
<comment type="caution">
    <text evidence="4">The sequence shown here is derived from an EMBL/GenBank/DDBJ whole genome shotgun (WGS) entry which is preliminary data.</text>
</comment>
<accession>A0ABQ8UL75</accession>
<keyword evidence="1" id="KW-0863">Zinc-finger</keyword>
<feature type="compositionally biased region" description="Low complexity" evidence="2">
    <location>
        <begin position="117"/>
        <end position="127"/>
    </location>
</feature>
<dbReference type="CDD" id="cd20208">
    <property type="entry name" value="Bbox1_DUF2009"/>
    <property type="match status" value="1"/>
</dbReference>
<protein>
    <submittedName>
        <fullName evidence="4">UPF0652 protein</fullName>
    </submittedName>
</protein>
<evidence type="ECO:0000313" key="5">
    <source>
        <dbReference type="Proteomes" id="UP001141327"/>
    </source>
</evidence>
<dbReference type="PANTHER" id="PTHR31560:SF0">
    <property type="entry name" value="UPF0652 PROTEIN C22H10.08"/>
    <property type="match status" value="1"/>
</dbReference>
<dbReference type="InterPro" id="IPR000315">
    <property type="entry name" value="Znf_B-box"/>
</dbReference>
<feature type="region of interest" description="Disordered" evidence="2">
    <location>
        <begin position="1"/>
        <end position="28"/>
    </location>
</feature>